<dbReference type="PANTHER" id="PTHR43304">
    <property type="entry name" value="PHYTOCHROME-LIKE PROTEIN CPH1"/>
    <property type="match status" value="1"/>
</dbReference>
<protein>
    <recommendedName>
        <fullName evidence="2">histidine kinase</fullName>
        <ecNumber evidence="2">2.7.13.3</ecNumber>
    </recommendedName>
</protein>
<feature type="domain" description="Histidine kinase" evidence="7">
    <location>
        <begin position="524"/>
        <end position="739"/>
    </location>
</feature>
<dbReference type="InterPro" id="IPR052162">
    <property type="entry name" value="Sensor_kinase/Photoreceptor"/>
</dbReference>
<dbReference type="Gene3D" id="3.30.450.20">
    <property type="entry name" value="PAS domain"/>
    <property type="match status" value="4"/>
</dbReference>
<dbReference type="InterPro" id="IPR036890">
    <property type="entry name" value="HATPase_C_sf"/>
</dbReference>
<dbReference type="CDD" id="cd00130">
    <property type="entry name" value="PAS"/>
    <property type="match status" value="3"/>
</dbReference>
<dbReference type="SUPFAM" id="SSF47384">
    <property type="entry name" value="Homodimeric domain of signal transducing histidine kinase"/>
    <property type="match status" value="1"/>
</dbReference>
<keyword evidence="11" id="KW-1185">Reference proteome</keyword>
<dbReference type="CDD" id="cd00075">
    <property type="entry name" value="HATPase"/>
    <property type="match status" value="1"/>
</dbReference>
<feature type="coiled-coil region" evidence="6">
    <location>
        <begin position="364"/>
        <end position="393"/>
    </location>
</feature>
<evidence type="ECO:0000259" key="8">
    <source>
        <dbReference type="PROSITE" id="PS50112"/>
    </source>
</evidence>
<dbReference type="PRINTS" id="PR00344">
    <property type="entry name" value="BCTRLSENSOR"/>
</dbReference>
<feature type="domain" description="PAS" evidence="8">
    <location>
        <begin position="17"/>
        <end position="87"/>
    </location>
</feature>
<dbReference type="InterPro" id="IPR035965">
    <property type="entry name" value="PAS-like_dom_sf"/>
</dbReference>
<comment type="caution">
    <text evidence="10">The sequence shown here is derived from an EMBL/GenBank/DDBJ whole genome shotgun (WGS) entry which is preliminary data.</text>
</comment>
<evidence type="ECO:0000259" key="9">
    <source>
        <dbReference type="PROSITE" id="PS50113"/>
    </source>
</evidence>
<evidence type="ECO:0000256" key="4">
    <source>
        <dbReference type="ARBA" id="ARBA00022679"/>
    </source>
</evidence>
<proteinExistence type="predicted"/>
<gene>
    <name evidence="10" type="ORF">ACK2TP_07755</name>
</gene>
<evidence type="ECO:0000313" key="10">
    <source>
        <dbReference type="EMBL" id="MFN2975655.1"/>
    </source>
</evidence>
<dbReference type="RefSeq" id="WP_263412825.1">
    <property type="nucleotide sequence ID" value="NZ_BAABBH010000001.1"/>
</dbReference>
<dbReference type="NCBIfam" id="TIGR00229">
    <property type="entry name" value="sensory_box"/>
    <property type="match status" value="2"/>
</dbReference>
<dbReference type="Gene3D" id="1.10.287.130">
    <property type="match status" value="1"/>
</dbReference>
<dbReference type="SMART" id="SM00388">
    <property type="entry name" value="HisKA"/>
    <property type="match status" value="1"/>
</dbReference>
<dbReference type="EMBL" id="JBJYXY010000001">
    <property type="protein sequence ID" value="MFN2975655.1"/>
    <property type="molecule type" value="Genomic_DNA"/>
</dbReference>
<keyword evidence="4" id="KW-0808">Transferase</keyword>
<dbReference type="Gene3D" id="3.30.565.10">
    <property type="entry name" value="Histidine kinase-like ATPase, C-terminal domain"/>
    <property type="match status" value="1"/>
</dbReference>
<evidence type="ECO:0000256" key="2">
    <source>
        <dbReference type="ARBA" id="ARBA00012438"/>
    </source>
</evidence>
<dbReference type="InterPro" id="IPR013656">
    <property type="entry name" value="PAS_4"/>
</dbReference>
<organism evidence="10 11">
    <name type="scientific">Terriglobus aquaticus</name>
    <dbReference type="NCBI Taxonomy" id="940139"/>
    <lineage>
        <taxon>Bacteria</taxon>
        <taxon>Pseudomonadati</taxon>
        <taxon>Acidobacteriota</taxon>
        <taxon>Terriglobia</taxon>
        <taxon>Terriglobales</taxon>
        <taxon>Acidobacteriaceae</taxon>
        <taxon>Terriglobus</taxon>
    </lineage>
</organism>
<feature type="domain" description="PAS" evidence="8">
    <location>
        <begin position="386"/>
        <end position="441"/>
    </location>
</feature>
<dbReference type="InterPro" id="IPR004358">
    <property type="entry name" value="Sig_transdc_His_kin-like_C"/>
</dbReference>
<evidence type="ECO:0000256" key="1">
    <source>
        <dbReference type="ARBA" id="ARBA00000085"/>
    </source>
</evidence>
<dbReference type="SUPFAM" id="SSF55785">
    <property type="entry name" value="PYP-like sensor domain (PAS domain)"/>
    <property type="match status" value="4"/>
</dbReference>
<evidence type="ECO:0000256" key="6">
    <source>
        <dbReference type="SAM" id="Coils"/>
    </source>
</evidence>
<dbReference type="InterPro" id="IPR005467">
    <property type="entry name" value="His_kinase_dom"/>
</dbReference>
<dbReference type="SMART" id="SM00091">
    <property type="entry name" value="PAS"/>
    <property type="match status" value="4"/>
</dbReference>
<dbReference type="Proteomes" id="UP001634747">
    <property type="component" value="Unassembled WGS sequence"/>
</dbReference>
<dbReference type="InterPro" id="IPR036097">
    <property type="entry name" value="HisK_dim/P_sf"/>
</dbReference>
<dbReference type="PROSITE" id="PS50112">
    <property type="entry name" value="PAS"/>
    <property type="match status" value="2"/>
</dbReference>
<keyword evidence="3" id="KW-0597">Phosphoprotein</keyword>
<feature type="domain" description="PAC" evidence="9">
    <location>
        <begin position="325"/>
        <end position="378"/>
    </location>
</feature>
<dbReference type="PROSITE" id="PS50113">
    <property type="entry name" value="PAC"/>
    <property type="match status" value="1"/>
</dbReference>
<comment type="catalytic activity">
    <reaction evidence="1">
        <text>ATP + protein L-histidine = ADP + protein N-phospho-L-histidine.</text>
        <dbReference type="EC" id="2.7.13.3"/>
    </reaction>
</comment>
<dbReference type="Pfam" id="PF00512">
    <property type="entry name" value="HisKA"/>
    <property type="match status" value="1"/>
</dbReference>
<dbReference type="Pfam" id="PF02518">
    <property type="entry name" value="HATPase_c"/>
    <property type="match status" value="1"/>
</dbReference>
<dbReference type="CDD" id="cd00082">
    <property type="entry name" value="HisKA"/>
    <property type="match status" value="1"/>
</dbReference>
<dbReference type="PROSITE" id="PS50109">
    <property type="entry name" value="HIS_KIN"/>
    <property type="match status" value="1"/>
</dbReference>
<accession>A0ABW9KL25</accession>
<dbReference type="InterPro" id="IPR000700">
    <property type="entry name" value="PAS-assoc_C"/>
</dbReference>
<evidence type="ECO:0000256" key="3">
    <source>
        <dbReference type="ARBA" id="ARBA00022553"/>
    </source>
</evidence>
<dbReference type="InterPro" id="IPR001610">
    <property type="entry name" value="PAC"/>
</dbReference>
<evidence type="ECO:0000313" key="11">
    <source>
        <dbReference type="Proteomes" id="UP001634747"/>
    </source>
</evidence>
<dbReference type="InterPro" id="IPR000014">
    <property type="entry name" value="PAS"/>
</dbReference>
<evidence type="ECO:0000259" key="7">
    <source>
        <dbReference type="PROSITE" id="PS50109"/>
    </source>
</evidence>
<dbReference type="SMART" id="SM00387">
    <property type="entry name" value="HATPase_c"/>
    <property type="match status" value="1"/>
</dbReference>
<dbReference type="EC" id="2.7.13.3" evidence="2"/>
<dbReference type="Pfam" id="PF08448">
    <property type="entry name" value="PAS_4"/>
    <property type="match status" value="4"/>
</dbReference>
<keyword evidence="5" id="KW-0418">Kinase</keyword>
<dbReference type="InterPro" id="IPR003594">
    <property type="entry name" value="HATPase_dom"/>
</dbReference>
<name>A0ABW9KL25_9BACT</name>
<dbReference type="SMART" id="SM00086">
    <property type="entry name" value="PAC"/>
    <property type="match status" value="3"/>
</dbReference>
<evidence type="ECO:0000256" key="5">
    <source>
        <dbReference type="ARBA" id="ARBA00022777"/>
    </source>
</evidence>
<dbReference type="SUPFAM" id="SSF55874">
    <property type="entry name" value="ATPase domain of HSP90 chaperone/DNA topoisomerase II/histidine kinase"/>
    <property type="match status" value="1"/>
</dbReference>
<dbReference type="PANTHER" id="PTHR43304:SF1">
    <property type="entry name" value="PAC DOMAIN-CONTAINING PROTEIN"/>
    <property type="match status" value="1"/>
</dbReference>
<dbReference type="InterPro" id="IPR003661">
    <property type="entry name" value="HisK_dim/P_dom"/>
</dbReference>
<keyword evidence="6" id="KW-0175">Coiled coil</keyword>
<reference evidence="10 11" key="1">
    <citation type="submission" date="2024-12" db="EMBL/GenBank/DDBJ databases">
        <authorList>
            <person name="Lee Y."/>
        </authorList>
    </citation>
    <scope>NUCLEOTIDE SEQUENCE [LARGE SCALE GENOMIC DNA]</scope>
    <source>
        <strain evidence="10 11">03SUJ4</strain>
    </source>
</reference>
<sequence>MQRQVSAVPQAVMPVDVSQSLAEAVHSLGDGLLLMDREYRIVFANEQSRRISRFKPTDLHGPTHWELFPTTVGTELEEKYRRVMEERVPQELETYYAPFDVWLRIRAFPAGEGIAVHYADITALKQANAEKEANASRMQEVMDSVTDGILTVDRDWIITFVNRAGRRLLDAMGEVVGRGLFHAFPGIMYPGPNFMRHYFAAMNDRVSAEFEASYGDPLNVTVTVQVRPSDEGILLIFRDVTRERNDEEAIRASEAKYRALTELGPQAVWTGSPDGEITYANQRFLRYLGAAEVSAGQQWRRGFDPLDRDRVMSAWLHSVATGESYDVEARMVRAQDRASRWWRLQAVPVRDDSGAITMWLGIANDIHDAKMAREQLEAQQAETERRRRELQAVYDTAPVGLALFEPKEFRYLQVNQRQAEIIGLPREQILGRRFQEVVATELVPAMFARVAQGETVRDLTFTTEFHARPGEKRSFNVNYSPVFAEDGSVRAISAAVLEITQLWKAEAALVQSEKLAAVGRLASSISHEINNPLEAVTNLLYLSLSDENLNETTQSYLRLAQDELCRVSQIATQTLRFHRQADNPTAVTAAQLIDPVLNLYAGRLVNSGIHVEASYSTARKVFCFENDIRQVLNNLIANAIDAMRTGGRLLLRAHDAFDLRSDTPGVRIAVADTGHGMSRDTASRIFEPFYTTKGLNGNGLGLWISKGIVERHQGHLWVRSTQHPVMHGTVFSMFLPTAE</sequence>